<evidence type="ECO:0000259" key="5">
    <source>
        <dbReference type="SMART" id="SM00903"/>
    </source>
</evidence>
<dbReference type="SUPFAM" id="SSF50475">
    <property type="entry name" value="FMN-binding split barrel"/>
    <property type="match status" value="1"/>
</dbReference>
<evidence type="ECO:0000256" key="1">
    <source>
        <dbReference type="ARBA" id="ARBA00001917"/>
    </source>
</evidence>
<comment type="caution">
    <text evidence="6">The sequence shown here is derived from an EMBL/GenBank/DDBJ whole genome shotgun (WGS) entry which is preliminary data.</text>
</comment>
<keyword evidence="7" id="KW-1185">Reference proteome</keyword>
<accession>A0A2P6MIK7</accession>
<dbReference type="PANTHER" id="PTHR33798:SF5">
    <property type="entry name" value="FLAVIN REDUCTASE LIKE DOMAIN-CONTAINING PROTEIN"/>
    <property type="match status" value="1"/>
</dbReference>
<dbReference type="InterPro" id="IPR002563">
    <property type="entry name" value="Flavin_Rdtase-like_dom"/>
</dbReference>
<name>A0A2P6MIK7_ALKUR</name>
<evidence type="ECO:0000256" key="2">
    <source>
        <dbReference type="ARBA" id="ARBA00022630"/>
    </source>
</evidence>
<protein>
    <recommendedName>
        <fullName evidence="5">Flavin reductase like domain-containing protein</fullName>
    </recommendedName>
</protein>
<evidence type="ECO:0000256" key="4">
    <source>
        <dbReference type="ARBA" id="ARBA00038054"/>
    </source>
</evidence>
<keyword evidence="2" id="KW-0285">Flavoprotein</keyword>
<dbReference type="SMART" id="SM00903">
    <property type="entry name" value="Flavin_Reduct"/>
    <property type="match status" value="1"/>
</dbReference>
<dbReference type="PANTHER" id="PTHR33798">
    <property type="entry name" value="FLAVOPROTEIN OXYGENASE"/>
    <property type="match status" value="1"/>
</dbReference>
<evidence type="ECO:0000313" key="6">
    <source>
        <dbReference type="EMBL" id="PRO66134.1"/>
    </source>
</evidence>
<reference evidence="6 7" key="1">
    <citation type="submission" date="2018-03" db="EMBL/GenBank/DDBJ databases">
        <title>Bacillus urumqiensis sp. nov., a moderately haloalkaliphilic bacterium isolated from a salt lake.</title>
        <authorList>
            <person name="Zhao B."/>
            <person name="Liao Z."/>
        </authorList>
    </citation>
    <scope>NUCLEOTIDE SEQUENCE [LARGE SCALE GENOMIC DNA]</scope>
    <source>
        <strain evidence="6 7">BZ-SZ-XJ18</strain>
    </source>
</reference>
<dbReference type="OrthoDB" id="9794638at2"/>
<gene>
    <name evidence="6" type="ORF">C6I21_04855</name>
</gene>
<comment type="cofactor">
    <cofactor evidence="1">
        <name>FMN</name>
        <dbReference type="ChEBI" id="CHEBI:58210"/>
    </cofactor>
</comment>
<dbReference type="Proteomes" id="UP000243650">
    <property type="component" value="Unassembled WGS sequence"/>
</dbReference>
<organism evidence="6 7">
    <name type="scientific">Alkalicoccus urumqiensis</name>
    <name type="common">Bacillus urumqiensis</name>
    <dbReference type="NCBI Taxonomy" id="1548213"/>
    <lineage>
        <taxon>Bacteria</taxon>
        <taxon>Bacillati</taxon>
        <taxon>Bacillota</taxon>
        <taxon>Bacilli</taxon>
        <taxon>Bacillales</taxon>
        <taxon>Bacillaceae</taxon>
        <taxon>Alkalicoccus</taxon>
    </lineage>
</organism>
<dbReference type="Gene3D" id="2.30.110.10">
    <property type="entry name" value="Electron Transport, Fmn-binding Protein, Chain A"/>
    <property type="match status" value="1"/>
</dbReference>
<proteinExistence type="inferred from homology"/>
<dbReference type="EMBL" id="PVNS01000004">
    <property type="protein sequence ID" value="PRO66134.1"/>
    <property type="molecule type" value="Genomic_DNA"/>
</dbReference>
<dbReference type="AlphaFoldDB" id="A0A2P6MIK7"/>
<evidence type="ECO:0000256" key="3">
    <source>
        <dbReference type="ARBA" id="ARBA00022643"/>
    </source>
</evidence>
<dbReference type="GO" id="GO:0010181">
    <property type="term" value="F:FMN binding"/>
    <property type="evidence" value="ECO:0007669"/>
    <property type="project" value="InterPro"/>
</dbReference>
<dbReference type="Pfam" id="PF01613">
    <property type="entry name" value="Flavin_Reduct"/>
    <property type="match status" value="1"/>
</dbReference>
<feature type="domain" description="Flavin reductase like" evidence="5">
    <location>
        <begin position="20"/>
        <end position="174"/>
    </location>
</feature>
<sequence length="202" mass="22207">MVSISSKELAKKDHYRLLTSIVTPRPIALVTSVSKAGYVNAAPFSYFSVISADPPLVSIAVGRRDGRKKDTAANILETGEFVIHAATKGNVKKMNETSAELAPEESEIDRAGFHPLVSSEVSVPSLKESPVKMECRLEKHLEFEGDDGAVDLLIGRILHYEIEDKLYENGRVDTKKMKPVARLGGREYAELGNIFELPRPGE</sequence>
<evidence type="ECO:0000313" key="7">
    <source>
        <dbReference type="Proteomes" id="UP000243650"/>
    </source>
</evidence>
<dbReference type="RefSeq" id="WP_105958325.1">
    <property type="nucleotide sequence ID" value="NZ_PVNS01000004.1"/>
</dbReference>
<dbReference type="InterPro" id="IPR012349">
    <property type="entry name" value="Split_barrel_FMN-bd"/>
</dbReference>
<dbReference type="GO" id="GO:0016646">
    <property type="term" value="F:oxidoreductase activity, acting on the CH-NH group of donors, NAD or NADP as acceptor"/>
    <property type="evidence" value="ECO:0007669"/>
    <property type="project" value="UniProtKB-ARBA"/>
</dbReference>
<keyword evidence="3" id="KW-0288">FMN</keyword>
<comment type="similarity">
    <text evidence="4">Belongs to the flavoredoxin family.</text>
</comment>